<dbReference type="GO" id="GO:0045252">
    <property type="term" value="C:oxoglutarate dehydrogenase complex"/>
    <property type="evidence" value="ECO:0007669"/>
    <property type="project" value="TreeGrafter"/>
</dbReference>
<dbReference type="GO" id="GO:0005739">
    <property type="term" value="C:mitochondrion"/>
    <property type="evidence" value="ECO:0007669"/>
    <property type="project" value="UniProtKB-SubCell"/>
</dbReference>
<dbReference type="SUPFAM" id="SSF52518">
    <property type="entry name" value="Thiamin diphosphate-binding fold (THDP-binding)"/>
    <property type="match status" value="2"/>
</dbReference>
<dbReference type="Gene3D" id="1.10.287.1150">
    <property type="entry name" value="TPP helical domain"/>
    <property type="match status" value="1"/>
</dbReference>
<dbReference type="Proteomes" id="UP000728032">
    <property type="component" value="Unassembled WGS sequence"/>
</dbReference>
<evidence type="ECO:0000256" key="1">
    <source>
        <dbReference type="ARBA" id="ARBA00001946"/>
    </source>
</evidence>
<dbReference type="NCBIfam" id="NF008907">
    <property type="entry name" value="PRK12270.1"/>
    <property type="match status" value="1"/>
</dbReference>
<name>A0A7R9QEE3_9ACAR</name>
<dbReference type="Pfam" id="PF02779">
    <property type="entry name" value="Transket_pyr"/>
    <property type="match status" value="1"/>
</dbReference>
<evidence type="ECO:0000256" key="7">
    <source>
        <dbReference type="ARBA" id="ARBA00022842"/>
    </source>
</evidence>
<evidence type="ECO:0000256" key="6">
    <source>
        <dbReference type="ARBA" id="ARBA00022723"/>
    </source>
</evidence>
<dbReference type="InterPro" id="IPR011603">
    <property type="entry name" value="2oxoglutarate_DH_E1"/>
</dbReference>
<evidence type="ECO:0000313" key="15">
    <source>
        <dbReference type="EMBL" id="CAD7642625.1"/>
    </source>
</evidence>
<dbReference type="Gene3D" id="3.40.50.970">
    <property type="match status" value="1"/>
</dbReference>
<evidence type="ECO:0000313" key="16">
    <source>
        <dbReference type="Proteomes" id="UP000728032"/>
    </source>
</evidence>
<proteinExistence type="inferred from homology"/>
<dbReference type="SMART" id="SM00861">
    <property type="entry name" value="Transket_pyr"/>
    <property type="match status" value="1"/>
</dbReference>
<dbReference type="InterPro" id="IPR001017">
    <property type="entry name" value="DH_E1"/>
</dbReference>
<dbReference type="GO" id="GO:0004591">
    <property type="term" value="F:oxoglutarate dehydrogenase (succinyl-transferring) activity"/>
    <property type="evidence" value="ECO:0007669"/>
    <property type="project" value="UniProtKB-EC"/>
</dbReference>
<evidence type="ECO:0000256" key="5">
    <source>
        <dbReference type="ARBA" id="ARBA00012280"/>
    </source>
</evidence>
<keyword evidence="9" id="KW-0560">Oxidoreductase</keyword>
<evidence type="ECO:0000256" key="8">
    <source>
        <dbReference type="ARBA" id="ARBA00022946"/>
    </source>
</evidence>
<keyword evidence="10" id="KW-0786">Thiamine pyrophosphate</keyword>
<keyword evidence="8" id="KW-0809">Transit peptide</keyword>
<dbReference type="Gene3D" id="3.40.50.11610">
    <property type="entry name" value="Multifunctional 2-oxoglutarate metabolism enzyme, C-terminal domain"/>
    <property type="match status" value="1"/>
</dbReference>
<dbReference type="AlphaFoldDB" id="A0A7R9QEE3"/>
<accession>A0A7R9QEE3</accession>
<dbReference type="FunFam" id="3.40.50.12470:FF:000007">
    <property type="entry name" value="2-oxoglutarate dehydrogenase e1 mitochondrial"/>
    <property type="match status" value="1"/>
</dbReference>
<comment type="cofactor">
    <cofactor evidence="2">
        <name>thiamine diphosphate</name>
        <dbReference type="ChEBI" id="CHEBI:58937"/>
    </cofactor>
</comment>
<evidence type="ECO:0000256" key="10">
    <source>
        <dbReference type="ARBA" id="ARBA00023052"/>
    </source>
</evidence>
<dbReference type="PANTHER" id="PTHR23152">
    <property type="entry name" value="2-OXOGLUTARATE DEHYDROGENASE"/>
    <property type="match status" value="1"/>
</dbReference>
<dbReference type="OrthoDB" id="413077at2759"/>
<evidence type="ECO:0000256" key="9">
    <source>
        <dbReference type="ARBA" id="ARBA00023002"/>
    </source>
</evidence>
<dbReference type="EC" id="1.2.4.2" evidence="5"/>
<evidence type="ECO:0000256" key="2">
    <source>
        <dbReference type="ARBA" id="ARBA00001964"/>
    </source>
</evidence>
<dbReference type="Gene3D" id="3.40.50.12470">
    <property type="match status" value="1"/>
</dbReference>
<evidence type="ECO:0000256" key="13">
    <source>
        <dbReference type="ARBA" id="ARBA00030680"/>
    </source>
</evidence>
<evidence type="ECO:0000259" key="14">
    <source>
        <dbReference type="SMART" id="SM00861"/>
    </source>
</evidence>
<dbReference type="GO" id="GO:0006099">
    <property type="term" value="P:tricarboxylic acid cycle"/>
    <property type="evidence" value="ECO:0007669"/>
    <property type="project" value="TreeGrafter"/>
</dbReference>
<dbReference type="GO" id="GO:0046872">
    <property type="term" value="F:metal ion binding"/>
    <property type="evidence" value="ECO:0007669"/>
    <property type="project" value="UniProtKB-KW"/>
</dbReference>
<dbReference type="Pfam" id="PF16870">
    <property type="entry name" value="OxoGdeHyase_C"/>
    <property type="match status" value="1"/>
</dbReference>
<comment type="similarity">
    <text evidence="4">Belongs to the alpha-ketoglutarate dehydrogenase family.</text>
</comment>
<dbReference type="EMBL" id="CAJPVJ010001141">
    <property type="protein sequence ID" value="CAG2164128.1"/>
    <property type="molecule type" value="Genomic_DNA"/>
</dbReference>
<evidence type="ECO:0000256" key="4">
    <source>
        <dbReference type="ARBA" id="ARBA00006936"/>
    </source>
</evidence>
<evidence type="ECO:0000256" key="12">
    <source>
        <dbReference type="ARBA" id="ARBA00023152"/>
    </source>
</evidence>
<dbReference type="Pfam" id="PF00676">
    <property type="entry name" value="E1_dh"/>
    <property type="match status" value="1"/>
</dbReference>
<keyword evidence="12" id="KW-0324">Glycolysis</keyword>
<sequence length="887" mass="98803">MKYIIMNISRVDRDIDDHMSVQAIIQYYQVRGHLTAQLDPLGMISANIQSPLHSVTSSSPHAVLATHNLDETDMDRVFRLSLNTRIGGAGVSALPLREILTRLEGAYCRHIGVEYMHINHSERRQWIRERFETPDAGHLSLDAKRTLLARMTRAHRFEEFVGAMWPTEKRFGLEGCEVLIPAVKAIIDASTGAGVECIVMGMAHRGRLNVLANVCGEPLDRIFGRLRGVEPPADDEGSGDLVYHLGTTRELITRCSNKSVQLTLVANPSHLEACDPVVEGVTRAEQFNRGDSKGGKVMALLLHGDAAFAAQGVVYETLQMSALAEYSTHGTIHVVVNNQIGFTTDPRAGRSSTYCTDVARALNAPVFHVNADDPEAVHYVCGVAAEWRHRFAGDCVVDLVGYRRNGHDERDDPTLTQPVMYAKIGRQVSCWERYRRRLVAENTVSEAYARELHDRYDTILTDAYERAERAAAMVSNNDWSDRPSSGFFGTGRCELTPDQPTGVAEDVLTHIGTLFGSPPPGDFAIHPAIARILASRLEMIENRSVDWTVAEAMAFGSLLKEGVHVRLSGQDVERGASGHRHHVLHHQTIDETTYRPLCHLYPDQAPYTVCNSPLSEYGVLGFEYGFSMATPNALVVWEAQSGDFLNVGQCIVDQYVSSGEAKWGLRPGLVLLLPHGMEGMGPDHSSARPERLLQLSNSDSDVFPATIDERRQLRDINMIVVNCTTPANYFHMLRRQIGLPFRKPLVVLAPKSLYRHPDATSRFDDMTPGARFAPVIPESGPAGQSAQHVKRLVFCTGKTFYDLVSARSAKHLDRDVAIVRVEQLSPFPFAAIRDELRKYPNADLLWSQEEHKNQGFWAYVRPHIECVLRHLHLSHKMLGYAGRAIKK</sequence>
<dbReference type="NCBIfam" id="NF006914">
    <property type="entry name" value="PRK09404.1"/>
    <property type="match status" value="1"/>
</dbReference>
<keyword evidence="6" id="KW-0479">Metal-binding</keyword>
<keyword evidence="7" id="KW-0460">Magnesium</keyword>
<dbReference type="InterPro" id="IPR031717">
    <property type="entry name" value="ODO-1/KGD_C"/>
</dbReference>
<dbReference type="GO" id="GO:0030976">
    <property type="term" value="F:thiamine pyrophosphate binding"/>
    <property type="evidence" value="ECO:0007669"/>
    <property type="project" value="InterPro"/>
</dbReference>
<keyword evidence="16" id="KW-1185">Reference proteome</keyword>
<keyword evidence="11" id="KW-0496">Mitochondrion</keyword>
<dbReference type="InterPro" id="IPR029061">
    <property type="entry name" value="THDP-binding"/>
</dbReference>
<reference evidence="15" key="1">
    <citation type="submission" date="2020-11" db="EMBL/GenBank/DDBJ databases">
        <authorList>
            <person name="Tran Van P."/>
        </authorList>
    </citation>
    <scope>NUCLEOTIDE SEQUENCE</scope>
</reference>
<dbReference type="NCBIfam" id="TIGR00239">
    <property type="entry name" value="2oxo_dh_E1"/>
    <property type="match status" value="1"/>
</dbReference>
<feature type="domain" description="Transketolase-like pyrimidine-binding" evidence="14">
    <location>
        <begin position="545"/>
        <end position="756"/>
    </location>
</feature>
<evidence type="ECO:0000256" key="11">
    <source>
        <dbReference type="ARBA" id="ARBA00023128"/>
    </source>
</evidence>
<dbReference type="PANTHER" id="PTHR23152:SF4">
    <property type="entry name" value="2-OXOADIPATE DEHYDROGENASE COMPLEX COMPONENT E1"/>
    <property type="match status" value="1"/>
</dbReference>
<gene>
    <name evidence="15" type="ORF">ONB1V03_LOCUS3688</name>
</gene>
<comment type="cofactor">
    <cofactor evidence="1">
        <name>Mg(2+)</name>
        <dbReference type="ChEBI" id="CHEBI:18420"/>
    </cofactor>
</comment>
<dbReference type="InterPro" id="IPR005475">
    <property type="entry name" value="Transketolase-like_Pyr-bd"/>
</dbReference>
<dbReference type="CDD" id="cd02016">
    <property type="entry name" value="TPP_E1_OGDC_like"/>
    <property type="match status" value="1"/>
</dbReference>
<dbReference type="InterPro" id="IPR042179">
    <property type="entry name" value="KGD_C_sf"/>
</dbReference>
<dbReference type="PIRSF" id="PIRSF000157">
    <property type="entry name" value="Oxoglu_dh_E1"/>
    <property type="match status" value="1"/>
</dbReference>
<dbReference type="EMBL" id="OC915966">
    <property type="protein sequence ID" value="CAD7642625.1"/>
    <property type="molecule type" value="Genomic_DNA"/>
</dbReference>
<comment type="subcellular location">
    <subcellularLocation>
        <location evidence="3">Mitochondrion</location>
    </subcellularLocation>
</comment>
<evidence type="ECO:0000256" key="3">
    <source>
        <dbReference type="ARBA" id="ARBA00004173"/>
    </source>
</evidence>
<protein>
    <recommendedName>
        <fullName evidence="5">oxoglutarate dehydrogenase (succinyl-transferring)</fullName>
        <ecNumber evidence="5">1.2.4.2</ecNumber>
    </recommendedName>
    <alternativeName>
        <fullName evidence="13">Alpha-ketoglutarate dehydrogenase</fullName>
    </alternativeName>
</protein>
<dbReference type="GO" id="GO:0006096">
    <property type="term" value="P:glycolytic process"/>
    <property type="evidence" value="ECO:0007669"/>
    <property type="project" value="UniProtKB-KW"/>
</dbReference>
<organism evidence="15">
    <name type="scientific">Oppiella nova</name>
    <dbReference type="NCBI Taxonomy" id="334625"/>
    <lineage>
        <taxon>Eukaryota</taxon>
        <taxon>Metazoa</taxon>
        <taxon>Ecdysozoa</taxon>
        <taxon>Arthropoda</taxon>
        <taxon>Chelicerata</taxon>
        <taxon>Arachnida</taxon>
        <taxon>Acari</taxon>
        <taxon>Acariformes</taxon>
        <taxon>Sarcoptiformes</taxon>
        <taxon>Oribatida</taxon>
        <taxon>Brachypylina</taxon>
        <taxon>Oppioidea</taxon>
        <taxon>Oppiidae</taxon>
        <taxon>Oppiella</taxon>
    </lineage>
</organism>